<evidence type="ECO:0000313" key="3">
    <source>
        <dbReference type="EMBL" id="OGK30468.1"/>
    </source>
</evidence>
<dbReference type="AlphaFoldDB" id="A0A1F7HGV2"/>
<feature type="domain" description="NAD-dependent epimerase/dehydratase" evidence="2">
    <location>
        <begin position="5"/>
        <end position="228"/>
    </location>
</feature>
<dbReference type="Pfam" id="PF01370">
    <property type="entry name" value="Epimerase"/>
    <property type="match status" value="1"/>
</dbReference>
<reference evidence="3 4" key="1">
    <citation type="journal article" date="2016" name="Nat. Commun.">
        <title>Thousands of microbial genomes shed light on interconnected biogeochemical processes in an aquifer system.</title>
        <authorList>
            <person name="Anantharaman K."/>
            <person name="Brown C.T."/>
            <person name="Hug L.A."/>
            <person name="Sharon I."/>
            <person name="Castelle C.J."/>
            <person name="Probst A.J."/>
            <person name="Thomas B.C."/>
            <person name="Singh A."/>
            <person name="Wilkins M.J."/>
            <person name="Karaoz U."/>
            <person name="Brodie E.L."/>
            <person name="Williams K.H."/>
            <person name="Hubbard S.S."/>
            <person name="Banfield J.F."/>
        </authorList>
    </citation>
    <scope>NUCLEOTIDE SEQUENCE [LARGE SCALE GENOMIC DNA]</scope>
</reference>
<comment type="caution">
    <text evidence="3">The sequence shown here is derived from an EMBL/GenBank/DDBJ whole genome shotgun (WGS) entry which is preliminary data.</text>
</comment>
<gene>
    <name evidence="3" type="ORF">A3F29_00495</name>
</gene>
<accession>A0A1F7HGV2</accession>
<dbReference type="SUPFAM" id="SSF51735">
    <property type="entry name" value="NAD(P)-binding Rossmann-fold domains"/>
    <property type="match status" value="1"/>
</dbReference>
<organism evidence="3 4">
    <name type="scientific">Candidatus Roizmanbacteria bacterium RIFCSPHIGHO2_12_FULL_33_9</name>
    <dbReference type="NCBI Taxonomy" id="1802045"/>
    <lineage>
        <taxon>Bacteria</taxon>
        <taxon>Candidatus Roizmaniibacteriota</taxon>
    </lineage>
</organism>
<sequence>MKNTILVTGATGFLGKNLVKALRREKADIYATSMHEDKNLKVYGADFLFPEKVRKTIDKVKPAIIYHIGGLVNLARDYGVYKNCLEINTIGTLNILEALRPNPPKKFIFISTEEVYGGNKIPYKETQEIDPPSGYSISKAAAEKLCILYAKELNFQLVIIRAGTMYGPGDKPHRLIPQIILRSLYNKPIDLNSGLKKRDYVFIEDIVRALILAKDVFMSDNINIFNIGGGKSYSLREIVSLIPSYTKSKSRVNYGSIPERLGEADEWLMDIRKASKLLGWGPGTPIEEGLRRTVDFIRGHPQFS</sequence>
<name>A0A1F7HGV2_9BACT</name>
<evidence type="ECO:0000256" key="1">
    <source>
        <dbReference type="ARBA" id="ARBA00007637"/>
    </source>
</evidence>
<comment type="similarity">
    <text evidence="1">Belongs to the NAD(P)-dependent epimerase/dehydratase family.</text>
</comment>
<protein>
    <recommendedName>
        <fullName evidence="2">NAD-dependent epimerase/dehydratase domain-containing protein</fullName>
    </recommendedName>
</protein>
<dbReference type="InterPro" id="IPR001509">
    <property type="entry name" value="Epimerase_deHydtase"/>
</dbReference>
<proteinExistence type="inferred from homology"/>
<dbReference type="EMBL" id="MFZV01000044">
    <property type="protein sequence ID" value="OGK30468.1"/>
    <property type="molecule type" value="Genomic_DNA"/>
</dbReference>
<dbReference type="PANTHER" id="PTHR43000">
    <property type="entry name" value="DTDP-D-GLUCOSE 4,6-DEHYDRATASE-RELATED"/>
    <property type="match status" value="1"/>
</dbReference>
<dbReference type="Gene3D" id="3.40.50.720">
    <property type="entry name" value="NAD(P)-binding Rossmann-like Domain"/>
    <property type="match status" value="1"/>
</dbReference>
<dbReference type="Proteomes" id="UP000177199">
    <property type="component" value="Unassembled WGS sequence"/>
</dbReference>
<dbReference type="InterPro" id="IPR036291">
    <property type="entry name" value="NAD(P)-bd_dom_sf"/>
</dbReference>
<evidence type="ECO:0000259" key="2">
    <source>
        <dbReference type="Pfam" id="PF01370"/>
    </source>
</evidence>
<evidence type="ECO:0000313" key="4">
    <source>
        <dbReference type="Proteomes" id="UP000177199"/>
    </source>
</evidence>